<evidence type="ECO:0000259" key="1">
    <source>
        <dbReference type="SMART" id="SM00530"/>
    </source>
</evidence>
<dbReference type="EMBL" id="JAUMKJ010000003">
    <property type="protein sequence ID" value="MDO3676028.1"/>
    <property type="molecule type" value="Genomic_DNA"/>
</dbReference>
<reference evidence="2" key="1">
    <citation type="submission" date="2023-07" db="EMBL/GenBank/DDBJ databases">
        <authorList>
            <person name="Aktuganov G."/>
            <person name="Boyko T."/>
            <person name="Delegan Y."/>
            <person name="Galimzianova N."/>
            <person name="Gilvanova E."/>
            <person name="Korobov V."/>
            <person name="Kuzmina L."/>
            <person name="Melentiev A."/>
            <person name="Milman P."/>
            <person name="Ryabova A."/>
            <person name="Stupak E."/>
            <person name="Yasakov T."/>
            <person name="Zharikova N."/>
            <person name="Zhurenko E."/>
        </authorList>
    </citation>
    <scope>NUCLEOTIDE SEQUENCE</scope>
    <source>
        <strain evidence="2">IB-739</strain>
    </source>
</reference>
<dbReference type="Proteomes" id="UP001168883">
    <property type="component" value="Unassembled WGS sequence"/>
</dbReference>
<comment type="caution">
    <text evidence="2">The sequence shown here is derived from an EMBL/GenBank/DDBJ whole genome shotgun (WGS) entry which is preliminary data.</text>
</comment>
<dbReference type="InterPro" id="IPR001387">
    <property type="entry name" value="Cro/C1-type_HTH"/>
</dbReference>
<dbReference type="InterPro" id="IPR011990">
    <property type="entry name" value="TPR-like_helical_dom_sf"/>
</dbReference>
<dbReference type="SUPFAM" id="SSF48452">
    <property type="entry name" value="TPR-like"/>
    <property type="match status" value="1"/>
</dbReference>
<dbReference type="SUPFAM" id="SSF47413">
    <property type="entry name" value="lambda repressor-like DNA-binding domains"/>
    <property type="match status" value="1"/>
</dbReference>
<keyword evidence="3" id="KW-1185">Reference proteome</keyword>
<gene>
    <name evidence="2" type="ORF">Q3C12_03365</name>
</gene>
<feature type="domain" description="HTH cro/C1-type" evidence="1">
    <location>
        <begin position="13"/>
        <end position="70"/>
    </location>
</feature>
<dbReference type="SMART" id="SM00530">
    <property type="entry name" value="HTH_XRE"/>
    <property type="match status" value="1"/>
</dbReference>
<proteinExistence type="predicted"/>
<evidence type="ECO:0000313" key="2">
    <source>
        <dbReference type="EMBL" id="MDO3676028.1"/>
    </source>
</evidence>
<protein>
    <submittedName>
        <fullName evidence="2">Helix-turn-helix transcriptional regulator</fullName>
    </submittedName>
</protein>
<dbReference type="Gene3D" id="1.25.40.10">
    <property type="entry name" value="Tetratricopeptide repeat domain"/>
    <property type="match status" value="1"/>
</dbReference>
<accession>A0ABT8V3M0</accession>
<sequence>MRQSATIRCLRSEIDEQMKKYGYSLTKLSKLAGIRLGYLSETLNRRPPRPITINLLDSIAKALHQPPGWLYELYPGECISDEKVSRPRMIPFLIRCAELGRLDLITSTASKLLEIPKNIEILFYVAEQLWEKGLQSESVHFYRLVIENERDSFHDRFTISQYRLFRASLGTNAEDNKEALVRFELYYNRLAEDFQLDALLHMANIYYTLENWKKVERYADELRELAGKVYEDQLRKRYSTKPIESLNTDRHLVVYYGQGFLLKGIALTMQEQYEKAKNYVSVYSDLGWFEFLDEIGKKEVEKFRIWGKGNMLMLNLMTGNQNILPDYSDFLEDNPTDTLPYMLGMMEAANRNNFSVDDVVNRFCERIPHPDTMTTHIKRKQLFRFWYEKAIYNFKHGRRSCGIKDLLTALNLAEKMQYSSGLRKMILLMLYEVDGANEQQEIQKMLDELRSEHKLDPPFSTPI</sequence>
<dbReference type="RefSeq" id="WP_302877237.1">
    <property type="nucleotide sequence ID" value="NZ_JAUMKJ010000003.1"/>
</dbReference>
<dbReference type="InterPro" id="IPR010982">
    <property type="entry name" value="Lambda_DNA-bd_dom_sf"/>
</dbReference>
<evidence type="ECO:0000313" key="3">
    <source>
        <dbReference type="Proteomes" id="UP001168883"/>
    </source>
</evidence>
<name>A0ABT8V3M0_9BACL</name>
<organism evidence="2 3">
    <name type="scientific">Paenibacillus ehimensis</name>
    <dbReference type="NCBI Taxonomy" id="79264"/>
    <lineage>
        <taxon>Bacteria</taxon>
        <taxon>Bacillati</taxon>
        <taxon>Bacillota</taxon>
        <taxon>Bacilli</taxon>
        <taxon>Bacillales</taxon>
        <taxon>Paenibacillaceae</taxon>
        <taxon>Paenibacillus</taxon>
    </lineage>
</organism>
<dbReference type="Pfam" id="PF13443">
    <property type="entry name" value="HTH_26"/>
    <property type="match status" value="1"/>
</dbReference>
<dbReference type="CDD" id="cd00093">
    <property type="entry name" value="HTH_XRE"/>
    <property type="match status" value="1"/>
</dbReference>